<keyword evidence="2" id="KW-1185">Reference proteome</keyword>
<dbReference type="AlphaFoldDB" id="A0A9N9BHA8"/>
<dbReference type="EMBL" id="CAJVPS010002443">
    <property type="protein sequence ID" value="CAG8568680.1"/>
    <property type="molecule type" value="Genomic_DNA"/>
</dbReference>
<organism evidence="1 2">
    <name type="scientific">Ambispora leptoticha</name>
    <dbReference type="NCBI Taxonomy" id="144679"/>
    <lineage>
        <taxon>Eukaryota</taxon>
        <taxon>Fungi</taxon>
        <taxon>Fungi incertae sedis</taxon>
        <taxon>Mucoromycota</taxon>
        <taxon>Glomeromycotina</taxon>
        <taxon>Glomeromycetes</taxon>
        <taxon>Archaeosporales</taxon>
        <taxon>Ambisporaceae</taxon>
        <taxon>Ambispora</taxon>
    </lineage>
</organism>
<comment type="caution">
    <text evidence="1">The sequence shown here is derived from an EMBL/GenBank/DDBJ whole genome shotgun (WGS) entry which is preliminary data.</text>
</comment>
<accession>A0A9N9BHA8</accession>
<feature type="non-terminal residue" evidence="1">
    <location>
        <position position="1"/>
    </location>
</feature>
<evidence type="ECO:0000313" key="2">
    <source>
        <dbReference type="Proteomes" id="UP000789508"/>
    </source>
</evidence>
<protein>
    <submittedName>
        <fullName evidence="1">7042_t:CDS:1</fullName>
    </submittedName>
</protein>
<sequence>MIIFQIKNGIDTVISTVLLSKGVKIEDIGINLKNLNTEKLDWFKYVMDLLKANDNILTDTKGKVFEELKKKKEEELFDGISECKNSHEKHLTVPAVLDSEYKHLMESQKPRLQPTIDITLDIYDEAFRHIKSTAHSPSLSVIGPLDDENEFPNAFSSTINLMLVLRTMNYRVGENH</sequence>
<name>A0A9N9BHA8_9GLOM</name>
<dbReference type="OrthoDB" id="4062651at2759"/>
<gene>
    <name evidence="1" type="ORF">ALEPTO_LOCUS6709</name>
</gene>
<proteinExistence type="predicted"/>
<dbReference type="Proteomes" id="UP000789508">
    <property type="component" value="Unassembled WGS sequence"/>
</dbReference>
<evidence type="ECO:0000313" key="1">
    <source>
        <dbReference type="EMBL" id="CAG8568680.1"/>
    </source>
</evidence>
<reference evidence="1" key="1">
    <citation type="submission" date="2021-06" db="EMBL/GenBank/DDBJ databases">
        <authorList>
            <person name="Kallberg Y."/>
            <person name="Tangrot J."/>
            <person name="Rosling A."/>
        </authorList>
    </citation>
    <scope>NUCLEOTIDE SEQUENCE</scope>
    <source>
        <strain evidence="1">FL130A</strain>
    </source>
</reference>